<protein>
    <submittedName>
        <fullName evidence="2">Uncharacterized protein</fullName>
    </submittedName>
</protein>
<dbReference type="OrthoDB" id="2492283at2759"/>
<reference evidence="2 3" key="1">
    <citation type="submission" date="2018-06" db="EMBL/GenBank/DDBJ databases">
        <title>Comparative genomics reveals the genomic features of Rhizophagus irregularis, R. cerebriforme, R. diaphanum and Gigaspora rosea, and their symbiotic lifestyle signature.</title>
        <authorList>
            <person name="Morin E."/>
            <person name="San Clemente H."/>
            <person name="Chen E.C.H."/>
            <person name="De La Providencia I."/>
            <person name="Hainaut M."/>
            <person name="Kuo A."/>
            <person name="Kohler A."/>
            <person name="Murat C."/>
            <person name="Tang N."/>
            <person name="Roy S."/>
            <person name="Loubradou J."/>
            <person name="Henrissat B."/>
            <person name="Grigoriev I.V."/>
            <person name="Corradi N."/>
            <person name="Roux C."/>
            <person name="Martin F.M."/>
        </authorList>
    </citation>
    <scope>NUCLEOTIDE SEQUENCE [LARGE SCALE GENOMIC DNA]</scope>
    <source>
        <strain evidence="2 3">DAOM 194757</strain>
    </source>
</reference>
<dbReference type="Proteomes" id="UP000266673">
    <property type="component" value="Unassembled WGS sequence"/>
</dbReference>
<evidence type="ECO:0000313" key="2">
    <source>
        <dbReference type="EMBL" id="RIB07520.1"/>
    </source>
</evidence>
<gene>
    <name evidence="2" type="ORF">C2G38_2214186</name>
</gene>
<comment type="caution">
    <text evidence="2">The sequence shown here is derived from an EMBL/GenBank/DDBJ whole genome shotgun (WGS) entry which is preliminary data.</text>
</comment>
<evidence type="ECO:0000313" key="3">
    <source>
        <dbReference type="Proteomes" id="UP000266673"/>
    </source>
</evidence>
<dbReference type="AlphaFoldDB" id="A0A397UB53"/>
<dbReference type="InterPro" id="IPR036691">
    <property type="entry name" value="Endo/exonu/phosph_ase_sf"/>
</dbReference>
<dbReference type="EMBL" id="QKWP01001642">
    <property type="protein sequence ID" value="RIB07520.1"/>
    <property type="molecule type" value="Genomic_DNA"/>
</dbReference>
<feature type="region of interest" description="Disordered" evidence="1">
    <location>
        <begin position="468"/>
        <end position="500"/>
    </location>
</feature>
<proteinExistence type="predicted"/>
<dbReference type="SUPFAM" id="SSF56219">
    <property type="entry name" value="DNase I-like"/>
    <property type="match status" value="1"/>
</dbReference>
<name>A0A397UB53_9GLOM</name>
<sequence>MSYFNEESCNKRIVKTQLPYVQKLSERLFSNVGNDITAKRTNLDPELKLAGSNAVEVVSKRCRKKLFWEKVSSCGLEKNSFKNNHNAQQAELLEESQEEHLENEEGAQSVLQEVYHNVSTKDHVVATWLDTNNANIICVIRQALDTFDWIEHKKASNKSLSKAEIEFTEIFNKNEAKYAYLQDTKELLLLSECGTVDYGTHELKERLSKNKRVKNLTEESMKAEIKRAKNNTMGGPINFLAGSPEINFPVLSNKGESSMQDIREAPAVITKETTQEPAKEVKDERAEVEVQMSIRPTEKELSNEQEGKIGAPAAGAVYEESDMQGIQEAALSNKTETKQNSVQGNGGKKYVRQKMEITIWDLPHEEKAFQIRRNLSFYGKVTVKEFLRSKNTKAVFLELWPKNTNIETALLRQLKGIKAKAVYISSNNNGNQHATASIYFESEEDLKRGTSEQVFYYNTRLEWSGFEKGNNTRLGPDKQQSRFHERLSAQTNKENQTQHSFSFNTKRREMYRPEGDKTQKNRRLKTYGHRIEFLTSWAVEENVNIVGIVETNLQERKAKFLAKRLSEYRSFWASAEENKHKGSGVGLLIRKDIEKHLSKIERFNGYLMSAKFFFKKYKLLVITAYLPPNDEETKNSISEKIKEIINANGET</sequence>
<feature type="compositionally biased region" description="Polar residues" evidence="1">
    <location>
        <begin position="488"/>
        <end position="500"/>
    </location>
</feature>
<organism evidence="2 3">
    <name type="scientific">Gigaspora rosea</name>
    <dbReference type="NCBI Taxonomy" id="44941"/>
    <lineage>
        <taxon>Eukaryota</taxon>
        <taxon>Fungi</taxon>
        <taxon>Fungi incertae sedis</taxon>
        <taxon>Mucoromycota</taxon>
        <taxon>Glomeromycotina</taxon>
        <taxon>Glomeromycetes</taxon>
        <taxon>Diversisporales</taxon>
        <taxon>Gigasporaceae</taxon>
        <taxon>Gigaspora</taxon>
    </lineage>
</organism>
<evidence type="ECO:0000256" key="1">
    <source>
        <dbReference type="SAM" id="MobiDB-lite"/>
    </source>
</evidence>
<keyword evidence="3" id="KW-1185">Reference proteome</keyword>
<accession>A0A397UB53</accession>
<dbReference type="Gene3D" id="3.60.10.10">
    <property type="entry name" value="Endonuclease/exonuclease/phosphatase"/>
    <property type="match status" value="1"/>
</dbReference>
<feature type="compositionally biased region" description="Basic and acidic residues" evidence="1">
    <location>
        <begin position="475"/>
        <end position="487"/>
    </location>
</feature>